<evidence type="ECO:0000256" key="6">
    <source>
        <dbReference type="ARBA" id="ARBA00022847"/>
    </source>
</evidence>
<reference evidence="13" key="1">
    <citation type="journal article" date="2019" name="Int. J. Syst. Evol. Microbiol.">
        <title>The Global Catalogue of Microorganisms (GCM) 10K type strain sequencing project: providing services to taxonomists for standard genome sequencing and annotation.</title>
        <authorList>
            <consortium name="The Broad Institute Genomics Platform"/>
            <consortium name="The Broad Institute Genome Sequencing Center for Infectious Disease"/>
            <person name="Wu L."/>
            <person name="Ma J."/>
        </authorList>
    </citation>
    <scope>NUCLEOTIDE SEQUENCE [LARGE SCALE GENOMIC DNA]</scope>
    <source>
        <strain evidence="13">DT28</strain>
    </source>
</reference>
<keyword evidence="9" id="KW-0915">Sodium</keyword>
<sequence>MDLQTLTYIIVGATFALYIGIAIWARAGSTQEFYVAGGGISPLANGMATAADWMSAASFISMAGIIAFMGYDGSVYLMGWTGGYVLLALCLAPYLRKFGKFTVPDFIGDRYYSQTARTVAVVCAILVSFTYVAGQMRGVGVVFSRFLEVDIDTGVVIGMAVVFFYAVLGGMKGITYTQVAQYCVLIFAYMVPAIFISLMITGHVLPQLGLGATLTDGSDTYLLAKLDGLSAELGFAAYTEGTKSTADVFAITAALMVGTAGLPHVIVRFFTVPKVRDARISAGWALVFIMILYTTAPAIGAFARYNMINTINGPDAQGTLVTEAPQWVENWSKTGLIKHEDKNGDGRMFYSGDERNEMTIDRDIMVLANPEIAQLPDWVIALVAAGGIAAALSTAAGLLLVISTSISHDLLKRNLMPKISDKQELLAARLAAAVAIMVAGYLGINPPGFVAEVVAFAFGLAAASFFPAIIMGIFYKKMNKEGAIAGMVAGILFTVGYILYFKGIFITPLAENKAENWLFGISPEGIGTIGMLVNFVVAFAVSKVTKEVPQDVQDIVEQIRFPKGAGEASAH</sequence>
<feature type="transmembrane region" description="Helical" evidence="11">
    <location>
        <begin position="517"/>
        <end position="541"/>
    </location>
</feature>
<feature type="transmembrane region" description="Helical" evidence="11">
    <location>
        <begin position="482"/>
        <end position="505"/>
    </location>
</feature>
<evidence type="ECO:0000256" key="4">
    <source>
        <dbReference type="ARBA" id="ARBA00022475"/>
    </source>
</evidence>
<dbReference type="PROSITE" id="PS50283">
    <property type="entry name" value="NA_SOLUT_SYMP_3"/>
    <property type="match status" value="1"/>
</dbReference>
<dbReference type="PROSITE" id="PS00457">
    <property type="entry name" value="NA_SOLUT_SYMP_2"/>
    <property type="match status" value="1"/>
</dbReference>
<evidence type="ECO:0000256" key="3">
    <source>
        <dbReference type="ARBA" id="ARBA00022448"/>
    </source>
</evidence>
<dbReference type="EMBL" id="JBHSGB010000014">
    <property type="protein sequence ID" value="MFC4656330.1"/>
    <property type="molecule type" value="Genomic_DNA"/>
</dbReference>
<evidence type="ECO:0000256" key="8">
    <source>
        <dbReference type="ARBA" id="ARBA00023136"/>
    </source>
</evidence>
<feature type="transmembrane region" description="Helical" evidence="11">
    <location>
        <begin position="6"/>
        <end position="25"/>
    </location>
</feature>
<organism evidence="12 13">
    <name type="scientific">Rheinheimera marina</name>
    <dbReference type="NCBI Taxonomy" id="1774958"/>
    <lineage>
        <taxon>Bacteria</taxon>
        <taxon>Pseudomonadati</taxon>
        <taxon>Pseudomonadota</taxon>
        <taxon>Gammaproteobacteria</taxon>
        <taxon>Chromatiales</taxon>
        <taxon>Chromatiaceae</taxon>
        <taxon>Rheinheimera</taxon>
    </lineage>
</organism>
<dbReference type="PANTHER" id="PTHR48086">
    <property type="entry name" value="SODIUM/PROLINE SYMPORTER-RELATED"/>
    <property type="match status" value="1"/>
</dbReference>
<keyword evidence="6" id="KW-0769">Symport</keyword>
<protein>
    <submittedName>
        <fullName evidence="12">Sodium:solute symporter family protein</fullName>
    </submittedName>
</protein>
<evidence type="ECO:0000256" key="2">
    <source>
        <dbReference type="ARBA" id="ARBA00006434"/>
    </source>
</evidence>
<proteinExistence type="inferred from homology"/>
<evidence type="ECO:0000256" key="7">
    <source>
        <dbReference type="ARBA" id="ARBA00022989"/>
    </source>
</evidence>
<accession>A0ABV9JQ54</accession>
<keyword evidence="9" id="KW-0406">Ion transport</keyword>
<gene>
    <name evidence="12" type="ORF">ACFO3I_15040</name>
</gene>
<feature type="transmembrane region" description="Helical" evidence="11">
    <location>
        <begin position="450"/>
        <end position="475"/>
    </location>
</feature>
<keyword evidence="3" id="KW-0813">Transport</keyword>
<keyword evidence="5 11" id="KW-0812">Transmembrane</keyword>
<keyword evidence="8 11" id="KW-0472">Membrane</keyword>
<evidence type="ECO:0000256" key="10">
    <source>
        <dbReference type="RuleBase" id="RU362091"/>
    </source>
</evidence>
<comment type="similarity">
    <text evidence="2 10">Belongs to the sodium:solute symporter (SSF) (TC 2.A.21) family.</text>
</comment>
<dbReference type="Proteomes" id="UP001595962">
    <property type="component" value="Unassembled WGS sequence"/>
</dbReference>
<evidence type="ECO:0000313" key="12">
    <source>
        <dbReference type="EMBL" id="MFC4656330.1"/>
    </source>
</evidence>
<feature type="transmembrane region" description="Helical" evidence="11">
    <location>
        <begin position="425"/>
        <end position="444"/>
    </location>
</feature>
<dbReference type="NCBIfam" id="TIGR03648">
    <property type="entry name" value="Na_symport_lg"/>
    <property type="match status" value="1"/>
</dbReference>
<feature type="transmembrane region" description="Helical" evidence="11">
    <location>
        <begin position="154"/>
        <end position="171"/>
    </location>
</feature>
<dbReference type="InterPro" id="IPR050277">
    <property type="entry name" value="Sodium:Solute_Symporter"/>
</dbReference>
<evidence type="ECO:0000313" key="13">
    <source>
        <dbReference type="Proteomes" id="UP001595962"/>
    </source>
</evidence>
<feature type="transmembrane region" description="Helical" evidence="11">
    <location>
        <begin position="183"/>
        <end position="205"/>
    </location>
</feature>
<dbReference type="Gene3D" id="1.20.1730.10">
    <property type="entry name" value="Sodium/glucose cotransporter"/>
    <property type="match status" value="1"/>
</dbReference>
<evidence type="ECO:0000256" key="1">
    <source>
        <dbReference type="ARBA" id="ARBA00004141"/>
    </source>
</evidence>
<dbReference type="InterPro" id="IPR038377">
    <property type="entry name" value="Na/Glc_symporter_sf"/>
</dbReference>
<feature type="transmembrane region" description="Helical" evidence="11">
    <location>
        <begin position="282"/>
        <end position="303"/>
    </location>
</feature>
<feature type="transmembrane region" description="Helical" evidence="11">
    <location>
        <begin position="378"/>
        <end position="404"/>
    </location>
</feature>
<dbReference type="InterPro" id="IPR018212">
    <property type="entry name" value="Na/solute_symporter_CS"/>
</dbReference>
<dbReference type="Pfam" id="PF00474">
    <property type="entry name" value="SSF"/>
    <property type="match status" value="2"/>
</dbReference>
<dbReference type="InterPro" id="IPR001734">
    <property type="entry name" value="Na/solute_symporter"/>
</dbReference>
<evidence type="ECO:0000256" key="5">
    <source>
        <dbReference type="ARBA" id="ARBA00022692"/>
    </source>
</evidence>
<feature type="transmembrane region" description="Helical" evidence="11">
    <location>
        <begin position="77"/>
        <end position="95"/>
    </location>
</feature>
<dbReference type="CDD" id="cd11480">
    <property type="entry name" value="SLC5sbd_u4"/>
    <property type="match status" value="1"/>
</dbReference>
<dbReference type="RefSeq" id="WP_377335286.1">
    <property type="nucleotide sequence ID" value="NZ_JBHSGB010000014.1"/>
</dbReference>
<evidence type="ECO:0000256" key="11">
    <source>
        <dbReference type="SAM" id="Phobius"/>
    </source>
</evidence>
<keyword evidence="7 11" id="KW-1133">Transmembrane helix</keyword>
<comment type="subcellular location">
    <subcellularLocation>
        <location evidence="1">Membrane</location>
        <topology evidence="1">Multi-pass membrane protein</topology>
    </subcellularLocation>
</comment>
<comment type="caution">
    <text evidence="12">The sequence shown here is derived from an EMBL/GenBank/DDBJ whole genome shotgun (WGS) entry which is preliminary data.</text>
</comment>
<dbReference type="InterPro" id="IPR019899">
    <property type="entry name" value="Na/solute_symporter_VC_2705"/>
</dbReference>
<keyword evidence="9" id="KW-0739">Sodium transport</keyword>
<feature type="transmembrane region" description="Helical" evidence="11">
    <location>
        <begin position="116"/>
        <end position="134"/>
    </location>
</feature>
<keyword evidence="13" id="KW-1185">Reference proteome</keyword>
<feature type="transmembrane region" description="Helical" evidence="11">
    <location>
        <begin position="248"/>
        <end position="270"/>
    </location>
</feature>
<name>A0ABV9JQ54_9GAMM</name>
<keyword evidence="4" id="KW-1003">Cell membrane</keyword>
<dbReference type="PANTHER" id="PTHR48086:SF5">
    <property type="entry name" value="NA(+):SOLUTE SYMPORTER (SSF FAMILY)"/>
    <property type="match status" value="1"/>
</dbReference>
<evidence type="ECO:0000256" key="9">
    <source>
        <dbReference type="ARBA" id="ARBA00023201"/>
    </source>
</evidence>